<keyword evidence="8" id="KW-0472">Membrane</keyword>
<dbReference type="SUPFAM" id="SSF53300">
    <property type="entry name" value="vWA-like"/>
    <property type="match status" value="3"/>
</dbReference>
<dbReference type="PROSITE" id="PS50184">
    <property type="entry name" value="VWFC_2"/>
    <property type="match status" value="3"/>
</dbReference>
<dbReference type="InterPro" id="IPR003582">
    <property type="entry name" value="ShKT_dom"/>
</dbReference>
<dbReference type="CDD" id="cd01472">
    <property type="entry name" value="vWA_collagen"/>
    <property type="match status" value="1"/>
</dbReference>
<feature type="domain" description="VWFC" evidence="9">
    <location>
        <begin position="762"/>
        <end position="827"/>
    </location>
</feature>
<keyword evidence="5" id="KW-0325">Glycoprotein</keyword>
<evidence type="ECO:0000256" key="3">
    <source>
        <dbReference type="ARBA" id="ARBA00022729"/>
    </source>
</evidence>
<dbReference type="SMART" id="SM00327">
    <property type="entry name" value="VWA"/>
    <property type="match status" value="3"/>
</dbReference>
<comment type="caution">
    <text evidence="12">The sequence shown here is derived from an EMBL/GenBank/DDBJ whole genome shotgun (WGS) entry which is preliminary data.</text>
</comment>
<dbReference type="PANTHER" id="PTHR24020">
    <property type="entry name" value="COLLAGEN ALPHA"/>
    <property type="match status" value="1"/>
</dbReference>
<evidence type="ECO:0000256" key="7">
    <source>
        <dbReference type="SAM" id="MobiDB-lite"/>
    </source>
</evidence>
<keyword evidence="6" id="KW-1015">Disulfide bond</keyword>
<feature type="domain" description="VWFC" evidence="9">
    <location>
        <begin position="839"/>
        <end position="904"/>
    </location>
</feature>
<feature type="domain" description="VWFA" evidence="10">
    <location>
        <begin position="281"/>
        <end position="456"/>
    </location>
</feature>
<feature type="domain" description="VWFA" evidence="10">
    <location>
        <begin position="88"/>
        <end position="263"/>
    </location>
</feature>
<dbReference type="CDD" id="cd01450">
    <property type="entry name" value="vWFA_subfamily_ECM"/>
    <property type="match status" value="1"/>
</dbReference>
<comment type="subcellular location">
    <subcellularLocation>
        <location evidence="1">Secreted</location>
    </subcellularLocation>
</comment>
<feature type="transmembrane region" description="Helical" evidence="8">
    <location>
        <begin position="1361"/>
        <end position="1382"/>
    </location>
</feature>
<evidence type="ECO:0000259" key="9">
    <source>
        <dbReference type="PROSITE" id="PS50184"/>
    </source>
</evidence>
<evidence type="ECO:0000313" key="12">
    <source>
        <dbReference type="EMBL" id="KAK3798992.1"/>
    </source>
</evidence>
<keyword evidence="8" id="KW-1133">Transmembrane helix</keyword>
<keyword evidence="3" id="KW-0732">Signal</keyword>
<evidence type="ECO:0000256" key="5">
    <source>
        <dbReference type="ARBA" id="ARBA00023180"/>
    </source>
</evidence>
<dbReference type="Proteomes" id="UP001283361">
    <property type="component" value="Unassembled WGS sequence"/>
</dbReference>
<evidence type="ECO:0000259" key="11">
    <source>
        <dbReference type="PROSITE" id="PS51670"/>
    </source>
</evidence>
<dbReference type="GO" id="GO:0005576">
    <property type="term" value="C:extracellular region"/>
    <property type="evidence" value="ECO:0007669"/>
    <property type="project" value="UniProtKB-SubCell"/>
</dbReference>
<dbReference type="Gene3D" id="3.40.50.410">
    <property type="entry name" value="von Willebrand factor, type A domain"/>
    <property type="match status" value="3"/>
</dbReference>
<dbReference type="SMART" id="SM00214">
    <property type="entry name" value="VWC"/>
    <property type="match status" value="3"/>
</dbReference>
<keyword evidence="13" id="KW-1185">Reference proteome</keyword>
<dbReference type="InterPro" id="IPR036465">
    <property type="entry name" value="vWFA_dom_sf"/>
</dbReference>
<dbReference type="PROSITE" id="PS51670">
    <property type="entry name" value="SHKT"/>
    <property type="match status" value="3"/>
</dbReference>
<evidence type="ECO:0000259" key="10">
    <source>
        <dbReference type="PROSITE" id="PS50234"/>
    </source>
</evidence>
<dbReference type="Pfam" id="PF01549">
    <property type="entry name" value="ShK"/>
    <property type="match status" value="3"/>
</dbReference>
<evidence type="ECO:0000256" key="6">
    <source>
        <dbReference type="PROSITE-ProRule" id="PRU01005"/>
    </source>
</evidence>
<proteinExistence type="predicted"/>
<feature type="disulfide bond" evidence="6">
    <location>
        <begin position="690"/>
        <end position="703"/>
    </location>
</feature>
<dbReference type="PROSITE" id="PS50234">
    <property type="entry name" value="VWFA"/>
    <property type="match status" value="3"/>
</dbReference>
<protein>
    <submittedName>
        <fullName evidence="12">Uncharacterized protein</fullName>
    </submittedName>
</protein>
<accession>A0AAE1E9L1</accession>
<dbReference type="Pfam" id="PF00092">
    <property type="entry name" value="VWA"/>
    <property type="match status" value="3"/>
</dbReference>
<gene>
    <name evidence="12" type="ORF">RRG08_050229</name>
</gene>
<reference evidence="12" key="1">
    <citation type="journal article" date="2023" name="G3 (Bethesda)">
        <title>A reference genome for the long-term kleptoplast-retaining sea slug Elysia crispata morphotype clarki.</title>
        <authorList>
            <person name="Eastman K.E."/>
            <person name="Pendleton A.L."/>
            <person name="Shaikh M.A."/>
            <person name="Suttiyut T."/>
            <person name="Ogas R."/>
            <person name="Tomko P."/>
            <person name="Gavelis G."/>
            <person name="Widhalm J.R."/>
            <person name="Wisecaver J.H."/>
        </authorList>
    </citation>
    <scope>NUCLEOTIDE SEQUENCE</scope>
    <source>
        <strain evidence="12">ECLA1</strain>
    </source>
</reference>
<evidence type="ECO:0000313" key="13">
    <source>
        <dbReference type="Proteomes" id="UP001283361"/>
    </source>
</evidence>
<name>A0AAE1E9L1_9GAST</name>
<dbReference type="SUPFAM" id="SSF57603">
    <property type="entry name" value="FnI-like domain"/>
    <property type="match status" value="1"/>
</dbReference>
<dbReference type="PANTHER" id="PTHR24020:SF84">
    <property type="entry name" value="VWFA DOMAIN-CONTAINING PROTEIN"/>
    <property type="match status" value="1"/>
</dbReference>
<sequence length="1468" mass="160644">MSNGVLYRTATLKESSRFVHVERPRGRTAVVCHRSDLASSANKPYYIYKFSSKTGWFDEFSRGRRHNPNQCPPTIGAAAPDCGLKPVDIVFLNDASGSVGPVNFNKTLVFIENVVKALVIGPYDAQIGFVTFETKVHLEFHLNTYSNQQDIVNRVRTTNFTSGSTATHLGLEFALQNCFTRANGSRTYASQVAIVIMEGKSDNANFTAAAAKKLRDAGVTVFSIGVGNQTDQTELNAIASDPHSTHVFSVDDFDSLSGIIGSLLKGVCETKPAFLCDGKADIMFLLESSHSVGPKNFDLALDFVDDITKNFFIGSDNVQVGVATFSTWFVPKINLGQYKHRKSLKSALSHIPFTGGAGTNTGRAIGSIRKWSFTVRAGHRANVPKLVVLVTSGQSTDRQVMFREVQRARNAGITILAIGVGPDIDDGEMKVFASDGGQNVYRANVFEDLKYLTDYVASNLCHMLRTEPWTSSQQTCGTMADIVFLVDSSGQEEIFKSFLNFIKSYIKDLDIGQDNIRVGIEMFSNRPYNEINLNRYNSKEELTKRINRIEPRRGGRDTAAAIKYMENSMFKTANGDRPEVPNIAIILTDGKSTRPEETKLAAERARNNGIVIFSVGVGNETSRTELTDMASDPDNKHVLTVTDFTKFNSIISAFQSQTCHAMPVTLPPYVAPSDVCEDVIPNCGAYHSVCDINWATTNCAKSCGFCSPSSPTVAPQCVDKIPDCPSYSASVCSGSSKQWARENCWRFCGYCSPGTQTVGVVNRCSYKGREYDQGDKWDDGCAYECECDDAEKGQYVCYNMCPSYFNLPNECTLEQKAGKCCLEPVCKFDRTYTSKEVNEKCVHNNKRYQQGQIWSEGCDFKCICDDAAKGFYACQSKCAKYVSLPSNCKLVSPPGECCERPQCEFQTQVGKFTGNGSSREPARVSAVTTTCNDKISDCQTYSSTCSSDTNRSFALNKCPKFCNLCDPEHESSPAGVCLYQGKSYEQGETWHDGCEKTCVCDDAESGYIRCEDRCPDFLNLPRGCSLVNVSGQCCRSLSCDTPGIFTRSQLRNDTVGALPVQVDGYPTLPPGQTHAPGQNPSLVVPTSKEQSDTTAQKTSPTTPSLDHSSSSGDGKVMTSKITCDPAQEDWEVLECNKLQVYALPDRPQCTVTEGTEYGSITSVNISCLTSKVYPKAMCSFYDINDEGSPVGITESPDYTHTETGGTPVYYRSQCSVSVPVADLGEGTHRFQAYIYPNVTGGKKLVEAVTLNATVNLTMPKASHRCFPEAIEGRFPGNLIHCNCSLTSDGYPRGIAKWYKGNEMVKNVSDGVLVVTKNDYLDQNYTCDAVSDLGRKLGSLLTVKFAVKKVQSYHLPKQGGRFASALIVTAVVSTVIALAALLIKHRLSEVTGLQNLTSTADESPRVVQDGSFSATDKSLNNDLADPETALSDHQRQDEATSTFKPDQGPGFVAEPRVMLNPFFDQDLST</sequence>
<comment type="caution">
    <text evidence="6">Lacks conserved residue(s) required for the propagation of feature annotation.</text>
</comment>
<feature type="region of interest" description="Disordered" evidence="7">
    <location>
        <begin position="1399"/>
        <end position="1452"/>
    </location>
</feature>
<dbReference type="InterPro" id="IPR050525">
    <property type="entry name" value="ECM_Assembly_Org"/>
</dbReference>
<feature type="compositionally biased region" description="Polar residues" evidence="7">
    <location>
        <begin position="1092"/>
        <end position="1112"/>
    </location>
</feature>
<feature type="disulfide bond" evidence="6">
    <location>
        <begin position="931"/>
        <end position="965"/>
    </location>
</feature>
<feature type="domain" description="ShKT" evidence="11">
    <location>
        <begin position="931"/>
        <end position="965"/>
    </location>
</feature>
<feature type="domain" description="VWFA" evidence="10">
    <location>
        <begin position="481"/>
        <end position="654"/>
    </location>
</feature>
<keyword evidence="2" id="KW-0964">Secreted</keyword>
<evidence type="ECO:0000256" key="8">
    <source>
        <dbReference type="SAM" id="Phobius"/>
    </source>
</evidence>
<dbReference type="PRINTS" id="PR00453">
    <property type="entry name" value="VWFADOMAIN"/>
</dbReference>
<feature type="domain" description="VWFC" evidence="9">
    <location>
        <begin position="975"/>
        <end position="1040"/>
    </location>
</feature>
<evidence type="ECO:0000256" key="2">
    <source>
        <dbReference type="ARBA" id="ARBA00022525"/>
    </source>
</evidence>
<dbReference type="InterPro" id="IPR002035">
    <property type="entry name" value="VWF_A"/>
</dbReference>
<feature type="region of interest" description="Disordered" evidence="7">
    <location>
        <begin position="1061"/>
        <end position="1117"/>
    </location>
</feature>
<evidence type="ECO:0000256" key="1">
    <source>
        <dbReference type="ARBA" id="ARBA00004613"/>
    </source>
</evidence>
<dbReference type="SMART" id="SM00254">
    <property type="entry name" value="ShKT"/>
    <property type="match status" value="3"/>
</dbReference>
<organism evidence="12 13">
    <name type="scientific">Elysia crispata</name>
    <name type="common">lettuce slug</name>
    <dbReference type="NCBI Taxonomy" id="231223"/>
    <lineage>
        <taxon>Eukaryota</taxon>
        <taxon>Metazoa</taxon>
        <taxon>Spiralia</taxon>
        <taxon>Lophotrochozoa</taxon>
        <taxon>Mollusca</taxon>
        <taxon>Gastropoda</taxon>
        <taxon>Heterobranchia</taxon>
        <taxon>Euthyneura</taxon>
        <taxon>Panpulmonata</taxon>
        <taxon>Sacoglossa</taxon>
        <taxon>Placobranchoidea</taxon>
        <taxon>Plakobranchidae</taxon>
        <taxon>Elysia</taxon>
    </lineage>
</organism>
<keyword evidence="4" id="KW-0677">Repeat</keyword>
<feature type="compositionally biased region" description="Polar residues" evidence="7">
    <location>
        <begin position="1409"/>
        <end position="1420"/>
    </location>
</feature>
<feature type="domain" description="ShKT" evidence="11">
    <location>
        <begin position="717"/>
        <end position="751"/>
    </location>
</feature>
<feature type="domain" description="ShKT" evidence="11">
    <location>
        <begin position="676"/>
        <end position="706"/>
    </location>
</feature>
<feature type="disulfide bond" evidence="6">
    <location>
        <begin position="717"/>
        <end position="751"/>
    </location>
</feature>
<evidence type="ECO:0000256" key="4">
    <source>
        <dbReference type="ARBA" id="ARBA00022737"/>
    </source>
</evidence>
<keyword evidence="8" id="KW-0812">Transmembrane</keyword>
<dbReference type="EMBL" id="JAWDGP010000602">
    <property type="protein sequence ID" value="KAK3798992.1"/>
    <property type="molecule type" value="Genomic_DNA"/>
</dbReference>
<dbReference type="FunFam" id="3.40.50.410:FF:000004">
    <property type="entry name" value="collagen alpha-6(VI) chain"/>
    <property type="match status" value="2"/>
</dbReference>
<dbReference type="InterPro" id="IPR001007">
    <property type="entry name" value="VWF_dom"/>
</dbReference>